<evidence type="ECO:0000259" key="2">
    <source>
        <dbReference type="Pfam" id="PF22840"/>
    </source>
</evidence>
<evidence type="ECO:0000256" key="1">
    <source>
        <dbReference type="SAM" id="MobiDB-lite"/>
    </source>
</evidence>
<proteinExistence type="predicted"/>
<dbReference type="Pfam" id="PF22840">
    <property type="entry name" value="CATSPERG_NTD"/>
    <property type="match status" value="1"/>
</dbReference>
<sequence length="218" mass="24972">MGRKGEKWGKVSRYEGNVRLEKVPTRRWCRRGRRRCEERAKGDEKSRSEETVSIDKGRGEKEGRGQEAGRGEGPARDEPIAEDPGKGRVHKVQVEEQGRGQERKQSEEQAWSTKLGPGGEPEKGRGPERGETRYSPQPLGRPRARRKGQYREKCGGEDGVEDRFFEQVPMDTVGKVFQTLVDSPIDPKEEYLGFPYYLKISYLCNQKVSGCRRDRFIL</sequence>
<dbReference type="PANTHER" id="PTHR14327">
    <property type="entry name" value="CATION CHANNEL SPERM-ASSOCIATED PROTEIN SUBUNIT GAMMA"/>
    <property type="match status" value="1"/>
</dbReference>
<dbReference type="InterPro" id="IPR053872">
    <property type="entry name" value="CATSPERG_N"/>
</dbReference>
<name>A0ABQ9TVA9_SAGOE</name>
<gene>
    <name evidence="3" type="ORF">P7K49_034250</name>
</gene>
<evidence type="ECO:0000313" key="3">
    <source>
        <dbReference type="EMBL" id="KAK2088343.1"/>
    </source>
</evidence>
<organism evidence="3 4">
    <name type="scientific">Saguinus oedipus</name>
    <name type="common">Cotton-top tamarin</name>
    <name type="synonym">Oedipomidas oedipus</name>
    <dbReference type="NCBI Taxonomy" id="9490"/>
    <lineage>
        <taxon>Eukaryota</taxon>
        <taxon>Metazoa</taxon>
        <taxon>Chordata</taxon>
        <taxon>Craniata</taxon>
        <taxon>Vertebrata</taxon>
        <taxon>Euteleostomi</taxon>
        <taxon>Mammalia</taxon>
        <taxon>Eutheria</taxon>
        <taxon>Euarchontoglires</taxon>
        <taxon>Primates</taxon>
        <taxon>Haplorrhini</taxon>
        <taxon>Platyrrhini</taxon>
        <taxon>Cebidae</taxon>
        <taxon>Callitrichinae</taxon>
        <taxon>Saguinus</taxon>
    </lineage>
</organism>
<protein>
    <recommendedName>
        <fullName evidence="2">CATSPERG N-terminal domain-containing protein</fullName>
    </recommendedName>
</protein>
<dbReference type="Proteomes" id="UP001266305">
    <property type="component" value="Unassembled WGS sequence"/>
</dbReference>
<dbReference type="PANTHER" id="PTHR14327:SF1">
    <property type="entry name" value="CATION CHANNEL SPERM-ASSOCIATED AUXILIARY SUBUNIT GAMMA"/>
    <property type="match status" value="1"/>
</dbReference>
<feature type="domain" description="CATSPERG N-terminal" evidence="2">
    <location>
        <begin position="159"/>
        <end position="209"/>
    </location>
</feature>
<accession>A0ABQ9TVA9</accession>
<feature type="compositionally biased region" description="Basic and acidic residues" evidence="1">
    <location>
        <begin position="35"/>
        <end position="107"/>
    </location>
</feature>
<comment type="caution">
    <text evidence="3">The sequence shown here is derived from an EMBL/GenBank/DDBJ whole genome shotgun (WGS) entry which is preliminary data.</text>
</comment>
<dbReference type="EMBL" id="JASSZA010000019">
    <property type="protein sequence ID" value="KAK2088343.1"/>
    <property type="molecule type" value="Genomic_DNA"/>
</dbReference>
<reference evidence="3 4" key="1">
    <citation type="submission" date="2023-05" db="EMBL/GenBank/DDBJ databases">
        <title>B98-5 Cell Line De Novo Hybrid Assembly: An Optical Mapping Approach.</title>
        <authorList>
            <person name="Kananen K."/>
            <person name="Auerbach J.A."/>
            <person name="Kautto E."/>
            <person name="Blachly J.S."/>
        </authorList>
    </citation>
    <scope>NUCLEOTIDE SEQUENCE [LARGE SCALE GENOMIC DNA]</scope>
    <source>
        <strain evidence="3">B95-8</strain>
        <tissue evidence="3">Cell line</tissue>
    </source>
</reference>
<evidence type="ECO:0000313" key="4">
    <source>
        <dbReference type="Proteomes" id="UP001266305"/>
    </source>
</evidence>
<feature type="compositionally biased region" description="Basic and acidic residues" evidence="1">
    <location>
        <begin position="149"/>
        <end position="158"/>
    </location>
</feature>
<keyword evidence="4" id="KW-1185">Reference proteome</keyword>
<feature type="region of interest" description="Disordered" evidence="1">
    <location>
        <begin position="31"/>
        <end position="158"/>
    </location>
</feature>
<feature type="compositionally biased region" description="Basic and acidic residues" evidence="1">
    <location>
        <begin position="120"/>
        <end position="132"/>
    </location>
</feature>
<dbReference type="InterPro" id="IPR028246">
    <property type="entry name" value="CATSPERG"/>
</dbReference>